<dbReference type="RefSeq" id="WP_109920551.1">
    <property type="nucleotide sequence ID" value="NZ_QGLF01000002.1"/>
</dbReference>
<dbReference type="SUPFAM" id="SSF55785">
    <property type="entry name" value="PYP-like sensor domain (PAS domain)"/>
    <property type="match status" value="2"/>
</dbReference>
<protein>
    <submittedName>
        <fullName evidence="2">PAS domain S-box protein</fullName>
    </submittedName>
</protein>
<sequence>MIRPKVTPDADMILVDVIGPDGRFAWVNPAQCAALGYAPEALVGMPAEAVYDDRSAAVLRALINDPPADGIVDAVELVLVRRAGRLLRTLATGRVRAAGRGVEVQLSKIDLGPIGRRLEKLETDNRVLRAIVHDATEAHWCIEFTEPVDVTQPTETVVAQVFENQSYWRMCNRAMAALYELPEDLDFNEQNVRLYWPRSPANESFVRQFAEAGFDIKGAISVDRRHDGLNFVIENDMRGEIRDGFLHRIWGNCRHVSRDGTAAIPAERRLQALRQVFDAVPDAVAVIDADGRTLWTNAAFGRAFGDDAAANDSIQALAAGGAPFNQWHAALVRRRDGTTACNIHCDKVAGDDGRPCTVAVIRLDAGAERAPVARRGRR</sequence>
<name>A0A317E4D9_9PROT</name>
<dbReference type="EMBL" id="QGLF01000002">
    <property type="protein sequence ID" value="PWR21907.1"/>
    <property type="molecule type" value="Genomic_DNA"/>
</dbReference>
<evidence type="ECO:0000313" key="2">
    <source>
        <dbReference type="EMBL" id="PWR21907.1"/>
    </source>
</evidence>
<evidence type="ECO:0000313" key="3">
    <source>
        <dbReference type="Proteomes" id="UP000246077"/>
    </source>
</evidence>
<dbReference type="AlphaFoldDB" id="A0A317E4D9"/>
<dbReference type="SMART" id="SM00091">
    <property type="entry name" value="PAS"/>
    <property type="match status" value="2"/>
</dbReference>
<dbReference type="CDD" id="cd00130">
    <property type="entry name" value="PAS"/>
    <property type="match status" value="1"/>
</dbReference>
<reference evidence="3" key="1">
    <citation type="submission" date="2018-05" db="EMBL/GenBank/DDBJ databases">
        <title>Zavarzinia sp. HR-AS.</title>
        <authorList>
            <person name="Lee Y."/>
            <person name="Jeon C.O."/>
        </authorList>
    </citation>
    <scope>NUCLEOTIDE SEQUENCE [LARGE SCALE GENOMIC DNA]</scope>
    <source>
        <strain evidence="3">DSM 1231</strain>
    </source>
</reference>
<keyword evidence="3" id="KW-1185">Reference proteome</keyword>
<comment type="caution">
    <text evidence="2">The sequence shown here is derived from an EMBL/GenBank/DDBJ whole genome shotgun (WGS) entry which is preliminary data.</text>
</comment>
<dbReference type="InterPro" id="IPR000014">
    <property type="entry name" value="PAS"/>
</dbReference>
<gene>
    <name evidence="2" type="ORF">DKG75_07955</name>
</gene>
<dbReference type="Pfam" id="PF13188">
    <property type="entry name" value="PAS_8"/>
    <property type="match status" value="1"/>
</dbReference>
<organism evidence="2 3">
    <name type="scientific">Zavarzinia compransoris</name>
    <dbReference type="NCBI Taxonomy" id="1264899"/>
    <lineage>
        <taxon>Bacteria</taxon>
        <taxon>Pseudomonadati</taxon>
        <taxon>Pseudomonadota</taxon>
        <taxon>Alphaproteobacteria</taxon>
        <taxon>Rhodospirillales</taxon>
        <taxon>Zavarziniaceae</taxon>
        <taxon>Zavarzinia</taxon>
    </lineage>
</organism>
<dbReference type="OrthoDB" id="7819489at2"/>
<accession>A0A317E4D9</accession>
<dbReference type="PROSITE" id="PS50112">
    <property type="entry name" value="PAS"/>
    <property type="match status" value="1"/>
</dbReference>
<dbReference type="InterPro" id="IPR035965">
    <property type="entry name" value="PAS-like_dom_sf"/>
</dbReference>
<dbReference type="Gene3D" id="3.30.450.20">
    <property type="entry name" value="PAS domain"/>
    <property type="match status" value="2"/>
</dbReference>
<evidence type="ECO:0000259" key="1">
    <source>
        <dbReference type="PROSITE" id="PS50112"/>
    </source>
</evidence>
<dbReference type="Pfam" id="PF13426">
    <property type="entry name" value="PAS_9"/>
    <property type="match status" value="1"/>
</dbReference>
<proteinExistence type="predicted"/>
<dbReference type="Proteomes" id="UP000246077">
    <property type="component" value="Unassembled WGS sequence"/>
</dbReference>
<feature type="domain" description="PAS" evidence="1">
    <location>
        <begin position="269"/>
        <end position="305"/>
    </location>
</feature>